<reference evidence="4 5" key="1">
    <citation type="submission" date="2019-07" db="EMBL/GenBank/DDBJ databases">
        <authorList>
            <person name="Kim J."/>
        </authorList>
    </citation>
    <scope>NUCLEOTIDE SEQUENCE [LARGE SCALE GENOMIC DNA]</scope>
    <source>
        <strain evidence="4 5">JC52</strain>
    </source>
</reference>
<dbReference type="SUPFAM" id="SSF48230">
    <property type="entry name" value="Chondroitin AC/alginate lyase"/>
    <property type="match status" value="1"/>
</dbReference>
<evidence type="ECO:0000256" key="1">
    <source>
        <dbReference type="ARBA" id="ARBA00022729"/>
    </source>
</evidence>
<keyword evidence="5" id="KW-1185">Reference proteome</keyword>
<dbReference type="OrthoDB" id="428577at2"/>
<dbReference type="Gene3D" id="1.50.10.100">
    <property type="entry name" value="Chondroitin AC/alginate lyase"/>
    <property type="match status" value="1"/>
</dbReference>
<dbReference type="Pfam" id="PF05426">
    <property type="entry name" value="Alginate_lyase"/>
    <property type="match status" value="1"/>
</dbReference>
<accession>A0A559K6N6</accession>
<evidence type="ECO:0000259" key="3">
    <source>
        <dbReference type="Pfam" id="PF05426"/>
    </source>
</evidence>
<dbReference type="GO" id="GO:0016829">
    <property type="term" value="F:lyase activity"/>
    <property type="evidence" value="ECO:0007669"/>
    <property type="project" value="UniProtKB-KW"/>
</dbReference>
<dbReference type="EMBL" id="VNJI01000031">
    <property type="protein sequence ID" value="TVY07802.1"/>
    <property type="molecule type" value="Genomic_DNA"/>
</dbReference>
<evidence type="ECO:0000313" key="5">
    <source>
        <dbReference type="Proteomes" id="UP000317036"/>
    </source>
</evidence>
<name>A0A559K6N6_9BACL</name>
<dbReference type="InterPro" id="IPR008397">
    <property type="entry name" value="Alginate_lyase_dom"/>
</dbReference>
<gene>
    <name evidence="4" type="ORF">FPZ49_21830</name>
</gene>
<feature type="domain" description="Alginate lyase" evidence="3">
    <location>
        <begin position="64"/>
        <end position="341"/>
    </location>
</feature>
<sequence>MRNGSFKEVLKLVQKSVPRVFILDPARLYEVRERIREGDKELLPAWHKLKQEAAESLSAGPFTVVDKPVTPPSGDKHDYMSIAPYWWPNPDTPSGLPYIRKDGEENPERSKLDRSSLAKLSAHTDTLALAYYFSDEEAFALKAAELLRAWFIDEPTRMNPHLHYGQSIRGICDGRGIGIIETRDFLKVVNAIGLLQGSSSWANTDQSQMQAWFKQYLHWLLDSERGRDEASQANNHGTHYDVQVAVFSLFVGQEDVAKEILSSRVLQRITDQIEPDGRQPLELARTKALSYSSMNLDGWFDLAAIAEVFGIDLLQYTTADGRGLRMALDYLVPYFSDPESWPYEQIHLFSSDQAMKLLRRGANAFKNAEYEQAISRLSGLKLTESRIQLLYPRHRHT</sequence>
<keyword evidence="1" id="KW-0732">Signal</keyword>
<dbReference type="Proteomes" id="UP000317036">
    <property type="component" value="Unassembled WGS sequence"/>
</dbReference>
<proteinExistence type="predicted"/>
<keyword evidence="2 4" id="KW-0456">Lyase</keyword>
<evidence type="ECO:0000256" key="2">
    <source>
        <dbReference type="ARBA" id="ARBA00023239"/>
    </source>
</evidence>
<organism evidence="4 5">
    <name type="scientific">Paenibacillus cremeus</name>
    <dbReference type="NCBI Taxonomy" id="2163881"/>
    <lineage>
        <taxon>Bacteria</taxon>
        <taxon>Bacillati</taxon>
        <taxon>Bacillota</taxon>
        <taxon>Bacilli</taxon>
        <taxon>Bacillales</taxon>
        <taxon>Paenibacillaceae</taxon>
        <taxon>Paenibacillus</taxon>
    </lineage>
</organism>
<dbReference type="AlphaFoldDB" id="A0A559K6N6"/>
<evidence type="ECO:0000313" key="4">
    <source>
        <dbReference type="EMBL" id="TVY07802.1"/>
    </source>
</evidence>
<dbReference type="GO" id="GO:0042597">
    <property type="term" value="C:periplasmic space"/>
    <property type="evidence" value="ECO:0007669"/>
    <property type="project" value="InterPro"/>
</dbReference>
<protein>
    <submittedName>
        <fullName evidence="4">Alginate lyase family protein</fullName>
    </submittedName>
</protein>
<dbReference type="InterPro" id="IPR008929">
    <property type="entry name" value="Chondroitin_lyas"/>
</dbReference>
<comment type="caution">
    <text evidence="4">The sequence shown here is derived from an EMBL/GenBank/DDBJ whole genome shotgun (WGS) entry which is preliminary data.</text>
</comment>